<dbReference type="GO" id="GO:0015179">
    <property type="term" value="F:L-amino acid transmembrane transporter activity"/>
    <property type="evidence" value="ECO:0007669"/>
    <property type="project" value="TreeGrafter"/>
</dbReference>
<evidence type="ECO:0000256" key="3">
    <source>
        <dbReference type="ARBA" id="ARBA00022989"/>
    </source>
</evidence>
<feature type="transmembrane region" description="Helical" evidence="6">
    <location>
        <begin position="193"/>
        <end position="212"/>
    </location>
</feature>
<feature type="region of interest" description="Disordered" evidence="5">
    <location>
        <begin position="645"/>
        <end position="664"/>
    </location>
</feature>
<evidence type="ECO:0008006" key="9">
    <source>
        <dbReference type="Google" id="ProtNLM"/>
    </source>
</evidence>
<proteinExistence type="predicted"/>
<dbReference type="PANTHER" id="PTHR11785">
    <property type="entry name" value="AMINO ACID TRANSPORTER"/>
    <property type="match status" value="1"/>
</dbReference>
<dbReference type="Proteomes" id="UP000005206">
    <property type="component" value="Chromosome 13"/>
</dbReference>
<feature type="region of interest" description="Disordered" evidence="5">
    <location>
        <begin position="1"/>
        <end position="26"/>
    </location>
</feature>
<dbReference type="InterPro" id="IPR002293">
    <property type="entry name" value="AA/rel_permease1"/>
</dbReference>
<accession>C7ZDE9</accession>
<feature type="transmembrane region" description="Helical" evidence="6">
    <location>
        <begin position="218"/>
        <end position="243"/>
    </location>
</feature>
<feature type="compositionally biased region" description="Polar residues" evidence="5">
    <location>
        <begin position="758"/>
        <end position="779"/>
    </location>
</feature>
<dbReference type="Gene3D" id="1.20.1740.10">
    <property type="entry name" value="Amino acid/polyamine transporter I"/>
    <property type="match status" value="1"/>
</dbReference>
<keyword evidence="2 6" id="KW-0812">Transmembrane</keyword>
<feature type="region of interest" description="Disordered" evidence="5">
    <location>
        <begin position="717"/>
        <end position="779"/>
    </location>
</feature>
<keyword evidence="4 6" id="KW-0472">Membrane</keyword>
<gene>
    <name evidence="7" type="ORF">NECHADRAFT_54897</name>
</gene>
<dbReference type="GO" id="GO:0016020">
    <property type="term" value="C:membrane"/>
    <property type="evidence" value="ECO:0007669"/>
    <property type="project" value="UniProtKB-SubCell"/>
</dbReference>
<dbReference type="Pfam" id="PF13520">
    <property type="entry name" value="AA_permease_2"/>
    <property type="match status" value="1"/>
</dbReference>
<dbReference type="InParanoid" id="C7ZDE9"/>
<feature type="transmembrane region" description="Helical" evidence="6">
    <location>
        <begin position="148"/>
        <end position="172"/>
    </location>
</feature>
<evidence type="ECO:0000256" key="6">
    <source>
        <dbReference type="SAM" id="Phobius"/>
    </source>
</evidence>
<dbReference type="PANTHER" id="PTHR11785:SF382">
    <property type="entry name" value="LOW-AFFINITY METHIONINE PERMEASE"/>
    <property type="match status" value="1"/>
</dbReference>
<feature type="transmembrane region" description="Helical" evidence="6">
    <location>
        <begin position="318"/>
        <end position="336"/>
    </location>
</feature>
<feature type="transmembrane region" description="Helical" evidence="6">
    <location>
        <begin position="505"/>
        <end position="525"/>
    </location>
</feature>
<dbReference type="OrthoDB" id="5982228at2759"/>
<dbReference type="GeneID" id="9669629"/>
<evidence type="ECO:0000256" key="1">
    <source>
        <dbReference type="ARBA" id="ARBA00004141"/>
    </source>
</evidence>
<dbReference type="STRING" id="660122.C7ZDE9"/>
<evidence type="ECO:0000256" key="2">
    <source>
        <dbReference type="ARBA" id="ARBA00022692"/>
    </source>
</evidence>
<feature type="transmembrane region" description="Helical" evidence="6">
    <location>
        <begin position="599"/>
        <end position="624"/>
    </location>
</feature>
<dbReference type="HOGENOM" id="CLU_013661_1_1_1"/>
<dbReference type="OMA" id="FIDVTCL"/>
<dbReference type="EMBL" id="GG698920">
    <property type="protein sequence ID" value="EEU37770.1"/>
    <property type="molecule type" value="Genomic_DNA"/>
</dbReference>
<keyword evidence="3 6" id="KW-1133">Transmembrane helix</keyword>
<dbReference type="InterPro" id="IPR050598">
    <property type="entry name" value="AminoAcid_Transporter"/>
</dbReference>
<organism evidence="7 8">
    <name type="scientific">Fusarium vanettenii (strain ATCC MYA-4622 / CBS 123669 / FGSC 9596 / NRRL 45880 / 77-13-4)</name>
    <name type="common">Fusarium solani subsp. pisi</name>
    <dbReference type="NCBI Taxonomy" id="660122"/>
    <lineage>
        <taxon>Eukaryota</taxon>
        <taxon>Fungi</taxon>
        <taxon>Dikarya</taxon>
        <taxon>Ascomycota</taxon>
        <taxon>Pezizomycotina</taxon>
        <taxon>Sordariomycetes</taxon>
        <taxon>Hypocreomycetidae</taxon>
        <taxon>Hypocreales</taxon>
        <taxon>Nectriaceae</taxon>
        <taxon>Fusarium</taxon>
        <taxon>Fusarium solani species complex</taxon>
        <taxon>Fusarium vanettenii</taxon>
    </lineage>
</organism>
<reference evidence="7 8" key="1">
    <citation type="journal article" date="2009" name="PLoS Genet.">
        <title>The genome of Nectria haematococca: contribution of supernumerary chromosomes to gene expansion.</title>
        <authorList>
            <person name="Coleman J.J."/>
            <person name="Rounsley S.D."/>
            <person name="Rodriguez-Carres M."/>
            <person name="Kuo A."/>
            <person name="Wasmann C.C."/>
            <person name="Grimwood J."/>
            <person name="Schmutz J."/>
            <person name="Taga M."/>
            <person name="White G.J."/>
            <person name="Zhou S."/>
            <person name="Schwartz D.C."/>
            <person name="Freitag M."/>
            <person name="Ma L.J."/>
            <person name="Danchin E.G."/>
            <person name="Henrissat B."/>
            <person name="Coutinho P.M."/>
            <person name="Nelson D.R."/>
            <person name="Straney D."/>
            <person name="Napoli C.A."/>
            <person name="Barker B.M."/>
            <person name="Gribskov M."/>
            <person name="Rep M."/>
            <person name="Kroken S."/>
            <person name="Molnar I."/>
            <person name="Rensing C."/>
            <person name="Kennell J.C."/>
            <person name="Zamora J."/>
            <person name="Farman M.L."/>
            <person name="Selker E.U."/>
            <person name="Salamov A."/>
            <person name="Shapiro H."/>
            <person name="Pangilinan J."/>
            <person name="Lindquist E."/>
            <person name="Lamers C."/>
            <person name="Grigoriev I.V."/>
            <person name="Geiser D.M."/>
            <person name="Covert S.F."/>
            <person name="Temporini E."/>
            <person name="Vanetten H.D."/>
        </authorList>
    </citation>
    <scope>NUCLEOTIDE SEQUENCE [LARGE SCALE GENOMIC DNA]</scope>
    <source>
        <strain evidence="8">ATCC MYA-4622 / CBS 123669 / FGSC 9596 / NRRL 45880 / 77-13-4</strain>
    </source>
</reference>
<feature type="transmembrane region" description="Helical" evidence="6">
    <location>
        <begin position="566"/>
        <end position="587"/>
    </location>
</feature>
<evidence type="ECO:0000256" key="5">
    <source>
        <dbReference type="SAM" id="MobiDB-lite"/>
    </source>
</evidence>
<feature type="transmembrane region" description="Helical" evidence="6">
    <location>
        <begin position="364"/>
        <end position="385"/>
    </location>
</feature>
<dbReference type="eggNOG" id="KOG1287">
    <property type="taxonomic scope" value="Eukaryota"/>
</dbReference>
<name>C7ZDE9_FUSV7</name>
<keyword evidence="8" id="KW-1185">Reference proteome</keyword>
<dbReference type="KEGG" id="nhe:NECHADRAFT_54897"/>
<feature type="transmembrane region" description="Helical" evidence="6">
    <location>
        <begin position="86"/>
        <end position="107"/>
    </location>
</feature>
<protein>
    <recommendedName>
        <fullName evidence="9">High-affinity methionine permease</fullName>
    </recommendedName>
</protein>
<evidence type="ECO:0000313" key="7">
    <source>
        <dbReference type="EMBL" id="EEU37770.1"/>
    </source>
</evidence>
<dbReference type="VEuPathDB" id="FungiDB:NECHADRAFT_54897"/>
<evidence type="ECO:0000256" key="4">
    <source>
        <dbReference type="ARBA" id="ARBA00023136"/>
    </source>
</evidence>
<comment type="subcellular location">
    <subcellularLocation>
        <location evidence="1">Membrane</location>
        <topology evidence="1">Multi-pass membrane protein</topology>
    </subcellularLocation>
</comment>
<feature type="transmembrane region" description="Helical" evidence="6">
    <location>
        <begin position="473"/>
        <end position="493"/>
    </location>
</feature>
<sequence length="779" mass="85099">MDATQPGEHSGRSPQPPNEDNPNDGALLRGLRGMPIDKNSFVTEAPTEPFRLTYIDVMCLVINRMIAGTGIFDSPMTVMLGVRSPGIAILFWLCGCIYALAGAHVYVEYGLNVPRYVIDGVEQSVPRSGGDLHYLQYVFPWPRYKKGIVMLSGVLYGISFICIGNMAGNCINCALRLVEAANPAKDVGKLNEGMIRGIAIVIAIFPCLIHAFSRRGGILLNNLLAFIKVLMLIFMIIATWAVAGGPSGVRGIPEIDMSNSTSTTNSSNGGTSTTNSSSGGKAYAQAFLSIIFAFSGFDQPNYVLGEIKHPRKTYPRSMWWGVGLVSALYMAVNICYNNNVAQAFFYIIFDADPEGPKGYEIKRAVNAFLAISSFGNIVVMTYTAARMKQEIAKQGFLPLTSFFASNRDVSLGKFLMWLEGGERKTKNQHTGNGHQGVLEPQGYDTQKVAGNRKPRGRFFKFLNPSNHREKTPVGALVLHFASCIVLILATLNTTASNAYSVLSGLIAYLTSAWFGIFLALGILILHFRGPPTTQPALTRRYNKVPNQEPVQRTWAQMTRGSVNPKLSISCGCLYLVGNIYPIITGWIPPSKRYQTSLAWWAVPVISWCVLAFSTLWFLGFIGVAKYKSQTGLSKFVYLCEPEFDPDENSEYRQRSGSGSDLPAGEAAVRSHHGGLVLSHETIYTGWEGIETEQMFSDGAEMTHCVVPLAQPVLVNGSGIRRPADPPLDLYEDTDFPEFSQSGAPVQESEPVSHPLSAPVQNHQNGSEQGLTEASRNTSG</sequence>
<dbReference type="AlphaFoldDB" id="C7ZDE9"/>
<dbReference type="RefSeq" id="XP_003043483.1">
    <property type="nucleotide sequence ID" value="XM_003043437.1"/>
</dbReference>
<evidence type="ECO:0000313" key="8">
    <source>
        <dbReference type="Proteomes" id="UP000005206"/>
    </source>
</evidence>